<keyword evidence="2" id="KW-1185">Reference proteome</keyword>
<organism evidence="1 2">
    <name type="scientific">Leptospira vanthielii</name>
    <dbReference type="NCBI Taxonomy" id="293085"/>
    <lineage>
        <taxon>Bacteria</taxon>
        <taxon>Pseudomonadati</taxon>
        <taxon>Spirochaetota</taxon>
        <taxon>Spirochaetia</taxon>
        <taxon>Leptospirales</taxon>
        <taxon>Leptospiraceae</taxon>
        <taxon>Leptospira</taxon>
    </lineage>
</organism>
<sequence>MISGIYPCDDVDYFKVNFKNQKFALDYRAEVANWFHILLENSNEVIFDSRNPAITNSFIDSNDVNNIEYDKTTYPHRKIILTNLDSVYIKIIQNEGYQCQNDPANPYFIDLNSKSPNVSDLPHALGVIEFTGEFLPCPH</sequence>
<name>A0ABY2NQ72_9LEPT</name>
<dbReference type="RefSeq" id="WP_135658363.1">
    <property type="nucleotide sequence ID" value="NZ_RQHF01000016.1"/>
</dbReference>
<comment type="caution">
    <text evidence="1">The sequence shown here is derived from an EMBL/GenBank/DDBJ whole genome shotgun (WGS) entry which is preliminary data.</text>
</comment>
<gene>
    <name evidence="1" type="ORF">EHQ95_08575</name>
</gene>
<dbReference type="Proteomes" id="UP000298112">
    <property type="component" value="Unassembled WGS sequence"/>
</dbReference>
<protein>
    <submittedName>
        <fullName evidence="1">Uncharacterized protein</fullName>
    </submittedName>
</protein>
<proteinExistence type="predicted"/>
<accession>A0ABY2NQ72</accession>
<evidence type="ECO:0000313" key="2">
    <source>
        <dbReference type="Proteomes" id="UP000298112"/>
    </source>
</evidence>
<dbReference type="EMBL" id="RQHF01000016">
    <property type="protein sequence ID" value="TGM57263.1"/>
    <property type="molecule type" value="Genomic_DNA"/>
</dbReference>
<evidence type="ECO:0000313" key="1">
    <source>
        <dbReference type="EMBL" id="TGM57263.1"/>
    </source>
</evidence>
<reference evidence="2" key="1">
    <citation type="journal article" date="2019" name="PLoS Negl. Trop. Dis.">
        <title>Revisiting the worldwide diversity of Leptospira species in the environment.</title>
        <authorList>
            <person name="Vincent A.T."/>
            <person name="Schiettekatte O."/>
            <person name="Bourhy P."/>
            <person name="Veyrier F.J."/>
            <person name="Picardeau M."/>
        </authorList>
    </citation>
    <scope>NUCLEOTIDE SEQUENCE [LARGE SCALE GENOMIC DNA]</scope>
    <source>
        <strain evidence="2">201601955</strain>
    </source>
</reference>